<accession>A0A933NYZ1</accession>
<keyword evidence="1" id="KW-0812">Transmembrane</keyword>
<organism evidence="2 3">
    <name type="scientific">Devosia nanyangense</name>
    <dbReference type="NCBI Taxonomy" id="1228055"/>
    <lineage>
        <taxon>Bacteria</taxon>
        <taxon>Pseudomonadati</taxon>
        <taxon>Pseudomonadota</taxon>
        <taxon>Alphaproteobacteria</taxon>
        <taxon>Hyphomicrobiales</taxon>
        <taxon>Devosiaceae</taxon>
        <taxon>Devosia</taxon>
    </lineage>
</organism>
<evidence type="ECO:0000313" key="2">
    <source>
        <dbReference type="EMBL" id="MBI4922208.1"/>
    </source>
</evidence>
<protein>
    <submittedName>
        <fullName evidence="2">Uncharacterized protein</fullName>
    </submittedName>
</protein>
<evidence type="ECO:0000256" key="1">
    <source>
        <dbReference type="SAM" id="Phobius"/>
    </source>
</evidence>
<dbReference type="Proteomes" id="UP000782610">
    <property type="component" value="Unassembled WGS sequence"/>
</dbReference>
<proteinExistence type="predicted"/>
<sequence>MADHTDAHGSDAGRETPSQGMFIGYLALGLLIFAVLVAAFGLIAGATHGFS</sequence>
<gene>
    <name evidence="2" type="ORF">HY834_10695</name>
</gene>
<name>A0A933NYZ1_9HYPH</name>
<reference evidence="2" key="1">
    <citation type="submission" date="2020-07" db="EMBL/GenBank/DDBJ databases">
        <title>Huge and variable diversity of episymbiotic CPR bacteria and DPANN archaea in groundwater ecosystems.</title>
        <authorList>
            <person name="He C.Y."/>
            <person name="Keren R."/>
            <person name="Whittaker M."/>
            <person name="Farag I.F."/>
            <person name="Doudna J."/>
            <person name="Cate J.H.D."/>
            <person name="Banfield J.F."/>
        </authorList>
    </citation>
    <scope>NUCLEOTIDE SEQUENCE</scope>
    <source>
        <strain evidence="2">NC_groundwater_1586_Pr3_B-0.1um_66_15</strain>
    </source>
</reference>
<comment type="caution">
    <text evidence="2">The sequence shown here is derived from an EMBL/GenBank/DDBJ whole genome shotgun (WGS) entry which is preliminary data.</text>
</comment>
<evidence type="ECO:0000313" key="3">
    <source>
        <dbReference type="Proteomes" id="UP000782610"/>
    </source>
</evidence>
<keyword evidence="1" id="KW-0472">Membrane</keyword>
<feature type="transmembrane region" description="Helical" evidence="1">
    <location>
        <begin position="22"/>
        <end position="46"/>
    </location>
</feature>
<dbReference type="AlphaFoldDB" id="A0A933NYZ1"/>
<dbReference type="EMBL" id="JACRAF010000028">
    <property type="protein sequence ID" value="MBI4922208.1"/>
    <property type="molecule type" value="Genomic_DNA"/>
</dbReference>
<keyword evidence="1" id="KW-1133">Transmembrane helix</keyword>